<protein>
    <submittedName>
        <fullName evidence="2">Uncharacterized protein</fullName>
    </submittedName>
</protein>
<proteinExistence type="predicted"/>
<accession>A0AAD1U7F3</accession>
<organism evidence="2 3">
    <name type="scientific">Euplotes crassus</name>
    <dbReference type="NCBI Taxonomy" id="5936"/>
    <lineage>
        <taxon>Eukaryota</taxon>
        <taxon>Sar</taxon>
        <taxon>Alveolata</taxon>
        <taxon>Ciliophora</taxon>
        <taxon>Intramacronucleata</taxon>
        <taxon>Spirotrichea</taxon>
        <taxon>Hypotrichia</taxon>
        <taxon>Euplotida</taxon>
        <taxon>Euplotidae</taxon>
        <taxon>Moneuplotes</taxon>
    </lineage>
</organism>
<gene>
    <name evidence="2" type="ORF">ECRASSUSDP1_LOCUS1639</name>
</gene>
<comment type="caution">
    <text evidence="2">The sequence shown here is derived from an EMBL/GenBank/DDBJ whole genome shotgun (WGS) entry which is preliminary data.</text>
</comment>
<evidence type="ECO:0000256" key="1">
    <source>
        <dbReference type="SAM" id="MobiDB-lite"/>
    </source>
</evidence>
<name>A0AAD1U7F3_EUPCR</name>
<feature type="region of interest" description="Disordered" evidence="1">
    <location>
        <begin position="420"/>
        <end position="442"/>
    </location>
</feature>
<dbReference type="AlphaFoldDB" id="A0AAD1U7F3"/>
<evidence type="ECO:0000313" key="3">
    <source>
        <dbReference type="Proteomes" id="UP001295684"/>
    </source>
</evidence>
<dbReference type="EMBL" id="CAMPGE010001546">
    <property type="protein sequence ID" value="CAI2360338.1"/>
    <property type="molecule type" value="Genomic_DNA"/>
</dbReference>
<reference evidence="2" key="1">
    <citation type="submission" date="2023-07" db="EMBL/GenBank/DDBJ databases">
        <authorList>
            <consortium name="AG Swart"/>
            <person name="Singh M."/>
            <person name="Singh A."/>
            <person name="Seah K."/>
            <person name="Emmerich C."/>
        </authorList>
    </citation>
    <scope>NUCLEOTIDE SEQUENCE</scope>
    <source>
        <strain evidence="2">DP1</strain>
    </source>
</reference>
<dbReference type="Proteomes" id="UP001295684">
    <property type="component" value="Unassembled WGS sequence"/>
</dbReference>
<evidence type="ECO:0000313" key="2">
    <source>
        <dbReference type="EMBL" id="CAI2360338.1"/>
    </source>
</evidence>
<keyword evidence="3" id="KW-1185">Reference proteome</keyword>
<sequence length="493" mass="56915">MSSPKTSQSPARFSTVMKKNGFVKKDTQMNFYIEEAKKAMFRLFKNKNTKKKKKSKSRPLQKIEPKVEEVHKEIPDWKRDLSSNLGSILKPSIPDFGYAEHMYFDEEDSPGKRTGWGPFVEFIKKYPVTSKAQNIIESIKKEKELEEAKRKKKPKKRRIKPRKKISYNIQVHKTNSDAGTARSKKNVYFEDLKMQSSNKISSFKKNADVKRRQLPSILPGGDDKRNILNNLKLTRSDSKSSISSSISSSEEKNNSCTRVPALTLKNLNKLEVSPRGSVRQRRPSMMSITAYKNIFIENTKFHVEQKRKKPLTDIWYIHKGFEKKQENKNEVYKDLNRTIQTRCMKIKRFSCGRKLAPIRVSSRLKNLSASVSQKRSLISSSGPKTVKSICKGQIQKQRINTSFKPQISQRVVNLAQKLHSKNKRSQSFKQHEECDANSTPRMRDISSAYNITQESRSNSTEPKFLKGVRNKSKFQTCHTKTQARSKYMSSGIL</sequence>